<keyword evidence="5" id="KW-0472">Membrane</keyword>
<evidence type="ECO:0000256" key="1">
    <source>
        <dbReference type="ARBA" id="ARBA00004123"/>
    </source>
</evidence>
<dbReference type="AlphaFoldDB" id="A0A9E7HTJ5"/>
<evidence type="ECO:0000256" key="3">
    <source>
        <dbReference type="ARBA" id="ARBA00023242"/>
    </source>
</evidence>
<keyword evidence="5" id="KW-1133">Transmembrane helix</keyword>
<comment type="function">
    <text evidence="4">Acts as a negative regulator of abscisic acid (ABA) response.</text>
</comment>
<comment type="similarity">
    <text evidence="2 4">Belongs to the Ninja family.</text>
</comment>
<keyword evidence="3 4" id="KW-0539">Nucleus</keyword>
<dbReference type="Proteomes" id="UP001055439">
    <property type="component" value="Chromosome 8"/>
</dbReference>
<dbReference type="PANTHER" id="PTHR31413">
    <property type="entry name" value="AFP HOMOLOG 2"/>
    <property type="match status" value="1"/>
</dbReference>
<keyword evidence="5" id="KW-0812">Transmembrane</keyword>
<sequence length="744" mass="81221">MLSHGGGTAGGPAKIFQLVRPIWLSEVEKTGKDHASIAVLDACTDIASHPRRPRQHPLGTDKHRRGYFILFLSSEIEKMEDDNELELKLGLSFGGSLGKSKSKNIPSDSKVEEASISQLIGIGVPVSDVPFNNFFWNNVGNQNQSGKQAVFPSRENFRTDNDKCSGPTTDGYDIAQSSQSQFTRQKELHIASNRPNEFEEEKLGLKKPRLQSEKINFQKKHEKVVDHTEVLGKGPDEATSVKRSHLLVAAYDGSTGENEDVAESEAEVSSSWDLCPRTDTANIFWNTSNVELPKVTYGTPLSLQPLTVSMVPYPIPAKPTVVGAPITTSSPSPYVAQPTIPTKDEHPVVQGTNTDDQQIVFGYSSVHLPSLETNSSWAFGSQPQIVSSLAVGTSNSLLHEDETKRSNGQSLVSDTYILLMMHPSTNLGYENKLAGLAKGNDKHVVETGASSSSKAEEGKGISYILRQKQTTNPLVVEGFRHDGSAIKPGVSSNLQFGGCGSFPDLPCLGNWARPQSGLSQFFSEHCSFPEQCRTTCQERLQVIVTEAVAHPLEQILPRPAQLKFISNGLQMEKKLKTKSTNKARLDCGTVPSAMTAAYLLNQTTLHSLSQQGRHRCKALLANFSQARHVHRSAGGYFLLALMIAGTLLGLRILLYIVAKCLHGCRGSFTSDDGNGHDEIEMQARNALALQQYYRQQWRRPAAAAATSSSLPHEEWQSKLVIAAGCDHVSFIAQPCPLRTNDVVA</sequence>
<reference evidence="6" key="1">
    <citation type="submission" date="2022-05" db="EMBL/GenBank/DDBJ databases">
        <title>The Musa troglodytarum L. genome provides insights into the mechanism of non-climacteric behaviour and enrichment of carotenoids.</title>
        <authorList>
            <person name="Wang J."/>
        </authorList>
    </citation>
    <scope>NUCLEOTIDE SEQUENCE</scope>
    <source>
        <tissue evidence="6">Leaf</tissue>
    </source>
</reference>
<protein>
    <recommendedName>
        <fullName evidence="4">Ninja-family protein</fullName>
    </recommendedName>
    <alternativeName>
        <fullName evidence="4">ABI-binding protein</fullName>
    </alternativeName>
</protein>
<name>A0A9E7HTJ5_9LILI</name>
<dbReference type="InterPro" id="IPR031307">
    <property type="entry name" value="Ninja_fam"/>
</dbReference>
<dbReference type="GO" id="GO:0009867">
    <property type="term" value="P:jasmonic acid mediated signaling pathway"/>
    <property type="evidence" value="ECO:0007669"/>
    <property type="project" value="TreeGrafter"/>
</dbReference>
<dbReference type="GO" id="GO:0005634">
    <property type="term" value="C:nucleus"/>
    <property type="evidence" value="ECO:0007669"/>
    <property type="project" value="UniProtKB-SubCell"/>
</dbReference>
<evidence type="ECO:0000256" key="5">
    <source>
        <dbReference type="SAM" id="Phobius"/>
    </source>
</evidence>
<proteinExistence type="inferred from homology"/>
<dbReference type="GO" id="GO:0045892">
    <property type="term" value="P:negative regulation of DNA-templated transcription"/>
    <property type="evidence" value="ECO:0007669"/>
    <property type="project" value="TreeGrafter"/>
</dbReference>
<organism evidence="6 7">
    <name type="scientific">Musa troglodytarum</name>
    <name type="common">fe'i banana</name>
    <dbReference type="NCBI Taxonomy" id="320322"/>
    <lineage>
        <taxon>Eukaryota</taxon>
        <taxon>Viridiplantae</taxon>
        <taxon>Streptophyta</taxon>
        <taxon>Embryophyta</taxon>
        <taxon>Tracheophyta</taxon>
        <taxon>Spermatophyta</taxon>
        <taxon>Magnoliopsida</taxon>
        <taxon>Liliopsida</taxon>
        <taxon>Zingiberales</taxon>
        <taxon>Musaceae</taxon>
        <taxon>Musa</taxon>
    </lineage>
</organism>
<comment type="subcellular location">
    <subcellularLocation>
        <location evidence="1 4">Nucleus</location>
    </subcellularLocation>
</comment>
<keyword evidence="7" id="KW-1185">Reference proteome</keyword>
<evidence type="ECO:0000313" key="7">
    <source>
        <dbReference type="Proteomes" id="UP001055439"/>
    </source>
</evidence>
<evidence type="ECO:0000313" key="6">
    <source>
        <dbReference type="EMBL" id="URE39490.1"/>
    </source>
</evidence>
<dbReference type="PANTHER" id="PTHR31413:SF12">
    <property type="entry name" value="AFP HOMOLOG 2"/>
    <property type="match status" value="1"/>
</dbReference>
<evidence type="ECO:0000256" key="4">
    <source>
        <dbReference type="RuleBase" id="RU369029"/>
    </source>
</evidence>
<dbReference type="EMBL" id="CP097510">
    <property type="protein sequence ID" value="URE39490.1"/>
    <property type="molecule type" value="Genomic_DNA"/>
</dbReference>
<evidence type="ECO:0000256" key="2">
    <source>
        <dbReference type="ARBA" id="ARBA00006081"/>
    </source>
</evidence>
<dbReference type="OrthoDB" id="1936656at2759"/>
<accession>A0A9E7HTJ5</accession>
<gene>
    <name evidence="6" type="ORF">MUK42_01623</name>
</gene>
<feature type="transmembrane region" description="Helical" evidence="5">
    <location>
        <begin position="636"/>
        <end position="658"/>
    </location>
</feature>